<reference evidence="3" key="2">
    <citation type="submission" date="2015-01" db="EMBL/GenBank/DDBJ databases">
        <title>Evolutionary Origins and Diversification of the Mycorrhizal Mutualists.</title>
        <authorList>
            <consortium name="DOE Joint Genome Institute"/>
            <consortium name="Mycorrhizal Genomics Consortium"/>
            <person name="Kohler A."/>
            <person name="Kuo A."/>
            <person name="Nagy L.G."/>
            <person name="Floudas D."/>
            <person name="Copeland A."/>
            <person name="Barry K.W."/>
            <person name="Cichocki N."/>
            <person name="Veneault-Fourrey C."/>
            <person name="LaButti K."/>
            <person name="Lindquist E.A."/>
            <person name="Lipzen A."/>
            <person name="Lundell T."/>
            <person name="Morin E."/>
            <person name="Murat C."/>
            <person name="Riley R."/>
            <person name="Ohm R."/>
            <person name="Sun H."/>
            <person name="Tunlid A."/>
            <person name="Henrissat B."/>
            <person name="Grigoriev I.V."/>
            <person name="Hibbett D.S."/>
            <person name="Martin F."/>
        </authorList>
    </citation>
    <scope>NUCLEOTIDE SEQUENCE [LARGE SCALE GENOMIC DNA]</scope>
    <source>
        <strain evidence="3">441</strain>
    </source>
</reference>
<feature type="compositionally biased region" description="Basic and acidic residues" evidence="1">
    <location>
        <begin position="60"/>
        <end position="74"/>
    </location>
</feature>
<gene>
    <name evidence="2" type="ORF">PISMIDRAFT_681938</name>
</gene>
<evidence type="ECO:0000313" key="3">
    <source>
        <dbReference type="Proteomes" id="UP000054018"/>
    </source>
</evidence>
<dbReference type="EMBL" id="KN833759">
    <property type="protein sequence ID" value="KIK20765.1"/>
    <property type="molecule type" value="Genomic_DNA"/>
</dbReference>
<reference evidence="2 3" key="1">
    <citation type="submission" date="2014-04" db="EMBL/GenBank/DDBJ databases">
        <authorList>
            <consortium name="DOE Joint Genome Institute"/>
            <person name="Kuo A."/>
            <person name="Kohler A."/>
            <person name="Costa M.D."/>
            <person name="Nagy L.G."/>
            <person name="Floudas D."/>
            <person name="Copeland A."/>
            <person name="Barry K.W."/>
            <person name="Cichocki N."/>
            <person name="Veneault-Fourrey C."/>
            <person name="LaButti K."/>
            <person name="Lindquist E.A."/>
            <person name="Lipzen A."/>
            <person name="Lundell T."/>
            <person name="Morin E."/>
            <person name="Murat C."/>
            <person name="Sun H."/>
            <person name="Tunlid A."/>
            <person name="Henrissat B."/>
            <person name="Grigoriev I.V."/>
            <person name="Hibbett D.S."/>
            <person name="Martin F."/>
            <person name="Nordberg H.P."/>
            <person name="Cantor M.N."/>
            <person name="Hua S.X."/>
        </authorList>
    </citation>
    <scope>NUCLEOTIDE SEQUENCE [LARGE SCALE GENOMIC DNA]</scope>
    <source>
        <strain evidence="2 3">441</strain>
    </source>
</reference>
<organism evidence="2 3">
    <name type="scientific">Pisolithus microcarpus 441</name>
    <dbReference type="NCBI Taxonomy" id="765257"/>
    <lineage>
        <taxon>Eukaryota</taxon>
        <taxon>Fungi</taxon>
        <taxon>Dikarya</taxon>
        <taxon>Basidiomycota</taxon>
        <taxon>Agaricomycotina</taxon>
        <taxon>Agaricomycetes</taxon>
        <taxon>Agaricomycetidae</taxon>
        <taxon>Boletales</taxon>
        <taxon>Sclerodermatineae</taxon>
        <taxon>Pisolithaceae</taxon>
        <taxon>Pisolithus</taxon>
    </lineage>
</organism>
<name>A0A0C9Y7U2_9AGAM</name>
<accession>A0A0C9Y7U2</accession>
<feature type="region of interest" description="Disordered" evidence="1">
    <location>
        <begin position="116"/>
        <end position="184"/>
    </location>
</feature>
<feature type="region of interest" description="Disordered" evidence="1">
    <location>
        <begin position="56"/>
        <end position="103"/>
    </location>
</feature>
<feature type="compositionally biased region" description="Low complexity" evidence="1">
    <location>
        <begin position="149"/>
        <end position="158"/>
    </location>
</feature>
<sequence>MAKRAGRRDVLSYEGIYEGGAPPLVLVVELVPLLDPELPELVTLPTVGASWGGLTGPRPLLEDWARGRLPKDGTEAPELPEVGGAAAPPELPEVGGAAPPELPDLEEVPAVELPEGKGVPALELADTGGVPEPDLPEVGGTPAPEVPEVEGLPEPVKPSAVDSSCVEPRPLTEDSPREPLPLDA</sequence>
<proteinExistence type="predicted"/>
<keyword evidence="3" id="KW-1185">Reference proteome</keyword>
<protein>
    <submittedName>
        <fullName evidence="2">Uncharacterized protein</fullName>
    </submittedName>
</protein>
<evidence type="ECO:0000256" key="1">
    <source>
        <dbReference type="SAM" id="MobiDB-lite"/>
    </source>
</evidence>
<dbReference type="HOGENOM" id="CLU_1468756_0_0_1"/>
<dbReference type="AlphaFoldDB" id="A0A0C9Y7U2"/>
<evidence type="ECO:0000313" key="2">
    <source>
        <dbReference type="EMBL" id="KIK20765.1"/>
    </source>
</evidence>
<dbReference type="Proteomes" id="UP000054018">
    <property type="component" value="Unassembled WGS sequence"/>
</dbReference>